<dbReference type="GeneID" id="19107965"/>
<dbReference type="InterPro" id="IPR036047">
    <property type="entry name" value="F-box-like_dom_sf"/>
</dbReference>
<dbReference type="RefSeq" id="XP_007679665.1">
    <property type="nucleotide sequence ID" value="XM_007681475.1"/>
</dbReference>
<sequence length="366" mass="41289">MANIETQLSEPGTDVLTAPDDLADSEPSRKRPKTTQYEHYMNAESCRKRANACLDKLACCDNGKQDLVCAAQDELENQRRALDGLLAHISPQARHSPESAVLMEKVFNTPELLEHILYQLSNFELMVAMQVNKVFFNAIEGSVKLQRQLGLKDDPDSLIYFPTHDFWFSDLFCSTHAVERVAGEPIHNLLRVHCAVDSFAGDMRVGDRARSMLICQPPLKIVEAYCSCCSGPRVWRHSRLRTSNSHPPAAVFRSSRGATVGDILDLTKRLKEEHKMCPDASSFDHNQQGFVNVHVCFEALVEAKENDPLFVRERDRFEEERKKHTERLARQRHIDAYAAAKRNARDSGQPIPTLAEFEAANATNAT</sequence>
<dbReference type="OrthoDB" id="3634462at2759"/>
<dbReference type="SUPFAM" id="SSF81383">
    <property type="entry name" value="F-box domain"/>
    <property type="match status" value="1"/>
</dbReference>
<evidence type="ECO:0000313" key="2">
    <source>
        <dbReference type="EMBL" id="EMC93579.1"/>
    </source>
</evidence>
<organism evidence="2 3">
    <name type="scientific">Baudoinia panamericana (strain UAMH 10762)</name>
    <name type="common">Angels' share fungus</name>
    <name type="synonym">Baudoinia compniacensis (strain UAMH 10762)</name>
    <dbReference type="NCBI Taxonomy" id="717646"/>
    <lineage>
        <taxon>Eukaryota</taxon>
        <taxon>Fungi</taxon>
        <taxon>Dikarya</taxon>
        <taxon>Ascomycota</taxon>
        <taxon>Pezizomycotina</taxon>
        <taxon>Dothideomycetes</taxon>
        <taxon>Dothideomycetidae</taxon>
        <taxon>Mycosphaerellales</taxon>
        <taxon>Teratosphaeriaceae</taxon>
        <taxon>Baudoinia</taxon>
    </lineage>
</organism>
<dbReference type="eggNOG" id="ENOG502RMB6">
    <property type="taxonomic scope" value="Eukaryota"/>
</dbReference>
<evidence type="ECO:0000256" key="1">
    <source>
        <dbReference type="SAM" id="MobiDB-lite"/>
    </source>
</evidence>
<dbReference type="KEGG" id="bcom:BAUCODRAFT_125428"/>
<evidence type="ECO:0008006" key="4">
    <source>
        <dbReference type="Google" id="ProtNLM"/>
    </source>
</evidence>
<proteinExistence type="predicted"/>
<name>M2N3K3_BAUPA</name>
<protein>
    <recommendedName>
        <fullName evidence="4">F-box domain-containing protein</fullName>
    </recommendedName>
</protein>
<dbReference type="HOGENOM" id="CLU_774352_0_0_1"/>
<dbReference type="EMBL" id="KB445560">
    <property type="protein sequence ID" value="EMC93579.1"/>
    <property type="molecule type" value="Genomic_DNA"/>
</dbReference>
<dbReference type="OMA" id="CSTHAVE"/>
<accession>M2N3K3</accession>
<evidence type="ECO:0000313" key="3">
    <source>
        <dbReference type="Proteomes" id="UP000011761"/>
    </source>
</evidence>
<dbReference type="Proteomes" id="UP000011761">
    <property type="component" value="Unassembled WGS sequence"/>
</dbReference>
<feature type="region of interest" description="Disordered" evidence="1">
    <location>
        <begin position="1"/>
        <end position="35"/>
    </location>
</feature>
<reference evidence="2 3" key="1">
    <citation type="journal article" date="2012" name="PLoS Pathog.">
        <title>Diverse lifestyles and strategies of plant pathogenesis encoded in the genomes of eighteen Dothideomycetes fungi.</title>
        <authorList>
            <person name="Ohm R.A."/>
            <person name="Feau N."/>
            <person name="Henrissat B."/>
            <person name="Schoch C.L."/>
            <person name="Horwitz B.A."/>
            <person name="Barry K.W."/>
            <person name="Condon B.J."/>
            <person name="Copeland A.C."/>
            <person name="Dhillon B."/>
            <person name="Glaser F."/>
            <person name="Hesse C.N."/>
            <person name="Kosti I."/>
            <person name="LaButti K."/>
            <person name="Lindquist E.A."/>
            <person name="Lucas S."/>
            <person name="Salamov A.A."/>
            <person name="Bradshaw R.E."/>
            <person name="Ciuffetti L."/>
            <person name="Hamelin R.C."/>
            <person name="Kema G.H.J."/>
            <person name="Lawrence C."/>
            <person name="Scott J.A."/>
            <person name="Spatafora J.W."/>
            <person name="Turgeon B.G."/>
            <person name="de Wit P.J.G.M."/>
            <person name="Zhong S."/>
            <person name="Goodwin S.B."/>
            <person name="Grigoriev I.V."/>
        </authorList>
    </citation>
    <scope>NUCLEOTIDE SEQUENCE [LARGE SCALE GENOMIC DNA]</scope>
    <source>
        <strain evidence="2 3">UAMH 10762</strain>
    </source>
</reference>
<dbReference type="AlphaFoldDB" id="M2N3K3"/>
<keyword evidence="3" id="KW-1185">Reference proteome</keyword>
<gene>
    <name evidence="2" type="ORF">BAUCODRAFT_125428</name>
</gene>
<feature type="compositionally biased region" description="Polar residues" evidence="1">
    <location>
        <begin position="1"/>
        <end position="10"/>
    </location>
</feature>